<sequence length="361" mass="40443">MGLMIGSDEGDITFVGKKGTFIARIGVAVSVSNKYFDTYLQAYRKFFEGLKDDRGIKTPRWIFSSSDLRGYLIGREGDPTKYLLFMKNFVDEVVVPNKVTTNFVFASFGVKEVSMPNGVQKSVMAFLKNVLKSYFAYIPAWVVVSRLNNPKAKAKVYIDNFNPSPKTKAWDELLKHVAELKIIPNGDKVNPLVSTADLLLRYIKESILLSKWRLDVDTLIRNLPSLGFPVELLKVYHVGKKALSKIVPTSTENDILPQNWYPRPLIYVIKEDLFQKDEEQRLIEQSPVFEYLLRHASKVGGSIKFLALQGGSGGDIDDLRKNGGIVVSLGPHGSGMGEYLVRLGFPVTHLQISELVSKYGG</sequence>
<reference evidence="2 3" key="1">
    <citation type="submission" date="2023-08" db="EMBL/GenBank/DDBJ databases">
        <title>Draft genome sequence of Thermococcus waiotapuensis WT1T, a thermophilic sulphur-dependent archaeon from order Thermococcales.</title>
        <authorList>
            <person name="Manners S.H."/>
            <person name="Carere C.R."/>
            <person name="Dhami M.K."/>
            <person name="Dobson R.C.J."/>
            <person name="Stott M.B."/>
        </authorList>
    </citation>
    <scope>NUCLEOTIDE SEQUENCE [LARGE SCALE GENOMIC DNA]</scope>
    <source>
        <strain evidence="2 3">WT1</strain>
    </source>
</reference>
<organism evidence="2 3">
    <name type="scientific">Thermococcus waiotapuensis</name>
    <dbReference type="NCBI Taxonomy" id="90909"/>
    <lineage>
        <taxon>Archaea</taxon>
        <taxon>Methanobacteriati</taxon>
        <taxon>Methanobacteriota</taxon>
        <taxon>Thermococci</taxon>
        <taxon>Thermococcales</taxon>
        <taxon>Thermococcaceae</taxon>
        <taxon>Thermococcus</taxon>
    </lineage>
</organism>
<feature type="domain" description="DUF8203" evidence="1">
    <location>
        <begin position="18"/>
        <end position="252"/>
    </location>
</feature>
<dbReference type="RefSeq" id="WP_315343186.1">
    <property type="nucleotide sequence ID" value="NZ_JAVDZE010000006.1"/>
</dbReference>
<protein>
    <recommendedName>
        <fullName evidence="1">DUF8203 domain-containing protein</fullName>
    </recommendedName>
</protein>
<comment type="caution">
    <text evidence="2">The sequence shown here is derived from an EMBL/GenBank/DDBJ whole genome shotgun (WGS) entry which is preliminary data.</text>
</comment>
<evidence type="ECO:0000313" key="2">
    <source>
        <dbReference type="EMBL" id="MDV3104674.1"/>
    </source>
</evidence>
<proteinExistence type="predicted"/>
<evidence type="ECO:0000259" key="1">
    <source>
        <dbReference type="Pfam" id="PF26630"/>
    </source>
</evidence>
<dbReference type="InterPro" id="IPR058516">
    <property type="entry name" value="DUF8203"/>
</dbReference>
<evidence type="ECO:0000313" key="3">
    <source>
        <dbReference type="Proteomes" id="UP001245683"/>
    </source>
</evidence>
<dbReference type="Pfam" id="PF26630">
    <property type="entry name" value="DUF8203"/>
    <property type="match status" value="1"/>
</dbReference>
<dbReference type="AlphaFoldDB" id="A0AAE4NWU4"/>
<gene>
    <name evidence="2" type="ORF">RBI02_09030</name>
</gene>
<dbReference type="EMBL" id="JAVDZE010000006">
    <property type="protein sequence ID" value="MDV3104674.1"/>
    <property type="molecule type" value="Genomic_DNA"/>
</dbReference>
<keyword evidence="3" id="KW-1185">Reference proteome</keyword>
<name>A0AAE4NWU4_9EURY</name>
<dbReference type="Proteomes" id="UP001245683">
    <property type="component" value="Unassembled WGS sequence"/>
</dbReference>
<accession>A0AAE4NWU4</accession>